<dbReference type="Gene3D" id="1.10.600.10">
    <property type="entry name" value="Farnesyl Diphosphate Synthase"/>
    <property type="match status" value="1"/>
</dbReference>
<dbReference type="GO" id="GO:0000287">
    <property type="term" value="F:magnesium ion binding"/>
    <property type="evidence" value="ECO:0007669"/>
    <property type="project" value="InterPro"/>
</dbReference>
<keyword evidence="3" id="KW-0460">Magnesium</keyword>
<comment type="cofactor">
    <cofactor evidence="1">
        <name>Mg(2+)</name>
        <dbReference type="ChEBI" id="CHEBI:18420"/>
    </cofactor>
</comment>
<dbReference type="SFLD" id="SFLDS00005">
    <property type="entry name" value="Isoprenoid_Synthase_Type_I"/>
    <property type="match status" value="1"/>
</dbReference>
<dbReference type="GO" id="GO:0010333">
    <property type="term" value="F:terpene synthase activity"/>
    <property type="evidence" value="ECO:0007669"/>
    <property type="project" value="InterPro"/>
</dbReference>
<feature type="domain" description="Terpene synthase N-terminal" evidence="4">
    <location>
        <begin position="60"/>
        <end position="247"/>
    </location>
</feature>
<dbReference type="Proteomes" id="UP000631114">
    <property type="component" value="Unassembled WGS sequence"/>
</dbReference>
<dbReference type="PANTHER" id="PTHR31225:SF252">
    <property type="entry name" value="TERPENE SYNTHASE 12-RELATED"/>
    <property type="match status" value="1"/>
</dbReference>
<dbReference type="EMBL" id="JADFTS010000004">
    <property type="protein sequence ID" value="KAF9608146.1"/>
    <property type="molecule type" value="Genomic_DNA"/>
</dbReference>
<dbReference type="InterPro" id="IPR001906">
    <property type="entry name" value="Terpene_synth_N"/>
</dbReference>
<dbReference type="Pfam" id="PF03936">
    <property type="entry name" value="Terpene_synth_C"/>
    <property type="match status" value="1"/>
</dbReference>
<dbReference type="SUPFAM" id="SSF48239">
    <property type="entry name" value="Terpenoid cyclases/Protein prenyltransferases"/>
    <property type="match status" value="1"/>
</dbReference>
<dbReference type="InterPro" id="IPR036965">
    <property type="entry name" value="Terpene_synth_N_sf"/>
</dbReference>
<reference evidence="6 7" key="1">
    <citation type="submission" date="2020-10" db="EMBL/GenBank/DDBJ databases">
        <title>The Coptis chinensis genome and diversification of protoberbering-type alkaloids.</title>
        <authorList>
            <person name="Wang B."/>
            <person name="Shu S."/>
            <person name="Song C."/>
            <person name="Liu Y."/>
        </authorList>
    </citation>
    <scope>NUCLEOTIDE SEQUENCE [LARGE SCALE GENOMIC DNA]</scope>
    <source>
        <strain evidence="6">HL-2020</strain>
        <tissue evidence="6">Leaf</tissue>
    </source>
</reference>
<evidence type="ECO:0000259" key="4">
    <source>
        <dbReference type="Pfam" id="PF01397"/>
    </source>
</evidence>
<name>A0A835HYQ2_9MAGN</name>
<keyword evidence="7" id="KW-1185">Reference proteome</keyword>
<comment type="caution">
    <text evidence="6">The sequence shown here is derived from an EMBL/GenBank/DDBJ whole genome shotgun (WGS) entry which is preliminary data.</text>
</comment>
<dbReference type="AlphaFoldDB" id="A0A835HYQ2"/>
<sequence>MSQFFVAHTNSSTLLPPSNSINQRYITSDRVTCHVQSSNDSSTEKTNQLKQSGKYQKNIWHPDLLESLQTDYKEKACARRVEKLKEEVKDMLIDGTVGSLTKLELIDDLNRLGVGYHFEKDINKILDTLRINKDACPKDDLHSTALLWFFSSENSEHIGFTLMLTFLPLLYFMSMVDAFNDFKDKTGSFNLCLCQDVKGMLTLYEASHLCLEGEKILYEAKEFTAKHLKLLNGKIDRSLAEEVTHSLELPLHWRMPRLESRYYIDAYQSKEGMNPVLLELAKLDFNMLQSIHQKELKNMSRWWKHLGLSNKLSFARDRLVEGFLWSVGLAYEPQYLCCREWITKVVCFILTLDDLYDNYGSLEELKLFTAAVERWDLAALAQLPDYMITCFLALFNTTNDIVYTKYKARGFNILPQLKKAWAEFCKAMLVEAEWSYMRYIPSLSEYLENAWVSSSTTVGLVHAFFGTEQLITNDILECLDRNSDLIYYSSMIFRLCNDLATSSAELESGDELSAIQCYMHEANTSEHVARDKIKGLISDVWKKLNKSIYDSPFKSSFVNIAINHARAAHTFYQNGDGVSVQDHEAKKRVTGLLIEAITIQNKESSESLELKYTANSN</sequence>
<dbReference type="GO" id="GO:0016102">
    <property type="term" value="P:diterpenoid biosynthetic process"/>
    <property type="evidence" value="ECO:0007669"/>
    <property type="project" value="InterPro"/>
</dbReference>
<evidence type="ECO:0000313" key="7">
    <source>
        <dbReference type="Proteomes" id="UP000631114"/>
    </source>
</evidence>
<evidence type="ECO:0000256" key="2">
    <source>
        <dbReference type="ARBA" id="ARBA00022723"/>
    </source>
</evidence>
<keyword evidence="2" id="KW-0479">Metal-binding</keyword>
<dbReference type="FunFam" id="1.10.600.10:FF:000007">
    <property type="entry name" value="Isoprene synthase, chloroplastic"/>
    <property type="match status" value="1"/>
</dbReference>
<accession>A0A835HYQ2</accession>
<proteinExistence type="predicted"/>
<dbReference type="Gene3D" id="1.50.10.130">
    <property type="entry name" value="Terpene synthase, N-terminal domain"/>
    <property type="match status" value="1"/>
</dbReference>
<dbReference type="InterPro" id="IPR008930">
    <property type="entry name" value="Terpenoid_cyclase/PrenylTrfase"/>
</dbReference>
<feature type="domain" description="Terpene synthase metal-binding" evidence="5">
    <location>
        <begin position="304"/>
        <end position="543"/>
    </location>
</feature>
<dbReference type="InterPro" id="IPR008949">
    <property type="entry name" value="Isoprenoid_synthase_dom_sf"/>
</dbReference>
<dbReference type="PANTHER" id="PTHR31225">
    <property type="entry name" value="OS04G0344100 PROTEIN-RELATED"/>
    <property type="match status" value="1"/>
</dbReference>
<evidence type="ECO:0000259" key="5">
    <source>
        <dbReference type="Pfam" id="PF03936"/>
    </source>
</evidence>
<dbReference type="InterPro" id="IPR005630">
    <property type="entry name" value="Terpene_synthase_metal-bd"/>
</dbReference>
<dbReference type="InterPro" id="IPR050148">
    <property type="entry name" value="Terpene_synthase-like"/>
</dbReference>
<dbReference type="CDD" id="cd00684">
    <property type="entry name" value="Terpene_cyclase_plant_C1"/>
    <property type="match status" value="1"/>
</dbReference>
<gene>
    <name evidence="6" type="ORF">IFM89_007532</name>
</gene>
<dbReference type="SFLD" id="SFLDG01019">
    <property type="entry name" value="Terpene_Cyclase_Like_1_C_Termi"/>
    <property type="match status" value="1"/>
</dbReference>
<dbReference type="InterPro" id="IPR044814">
    <property type="entry name" value="Terpene_cyclase_plant_C1"/>
</dbReference>
<dbReference type="SUPFAM" id="SSF48576">
    <property type="entry name" value="Terpenoid synthases"/>
    <property type="match status" value="1"/>
</dbReference>
<organism evidence="6 7">
    <name type="scientific">Coptis chinensis</name>
    <dbReference type="NCBI Taxonomy" id="261450"/>
    <lineage>
        <taxon>Eukaryota</taxon>
        <taxon>Viridiplantae</taxon>
        <taxon>Streptophyta</taxon>
        <taxon>Embryophyta</taxon>
        <taxon>Tracheophyta</taxon>
        <taxon>Spermatophyta</taxon>
        <taxon>Magnoliopsida</taxon>
        <taxon>Ranunculales</taxon>
        <taxon>Ranunculaceae</taxon>
        <taxon>Coptidoideae</taxon>
        <taxon>Coptis</taxon>
    </lineage>
</organism>
<dbReference type="OrthoDB" id="1936865at2759"/>
<dbReference type="InterPro" id="IPR034741">
    <property type="entry name" value="Terpene_cyclase-like_1_C"/>
</dbReference>
<evidence type="ECO:0000256" key="3">
    <source>
        <dbReference type="ARBA" id="ARBA00022842"/>
    </source>
</evidence>
<evidence type="ECO:0000256" key="1">
    <source>
        <dbReference type="ARBA" id="ARBA00001946"/>
    </source>
</evidence>
<evidence type="ECO:0000313" key="6">
    <source>
        <dbReference type="EMBL" id="KAF9608146.1"/>
    </source>
</evidence>
<dbReference type="Pfam" id="PF01397">
    <property type="entry name" value="Terpene_synth"/>
    <property type="match status" value="1"/>
</dbReference>
<protein>
    <submittedName>
        <fullName evidence="6">Uncharacterized protein</fullName>
    </submittedName>
</protein>